<dbReference type="EMBL" id="FJXR01000010">
    <property type="protein sequence ID" value="CZV21096.1"/>
    <property type="molecule type" value="Genomic_DNA"/>
</dbReference>
<dbReference type="Proteomes" id="UP000076008">
    <property type="component" value="Unassembled WGS sequence"/>
</dbReference>
<accession>A0A156SCL8</accession>
<proteinExistence type="predicted"/>
<dbReference type="AlphaFoldDB" id="A0A156SCL8"/>
<protein>
    <recommendedName>
        <fullName evidence="3">Lipoprotein</fullName>
    </recommendedName>
</protein>
<sequence>MFKYLFVICLSLFITACKPSDEEMIKFGESLVKQSLKDPESAKFNSFYRQFGDGVGYVCGTVNAKNSYGGYVGNRNYYVHLTVKDGKVVDNSPVKIIDEKDDKGEANFNSICQ</sequence>
<dbReference type="RefSeq" id="WP_058681844.1">
    <property type="nucleotide sequence ID" value="NZ_FJXR01000010.1"/>
</dbReference>
<evidence type="ECO:0000313" key="1">
    <source>
        <dbReference type="EMBL" id="CZV21096.1"/>
    </source>
</evidence>
<dbReference type="PROSITE" id="PS51257">
    <property type="entry name" value="PROKAR_LIPOPROTEIN"/>
    <property type="match status" value="1"/>
</dbReference>
<gene>
    <name evidence="1" type="ORF">SAMEA2273318_02022</name>
</gene>
<name>A0A156SCL8_ENTCL</name>
<reference evidence="1 2" key="1">
    <citation type="submission" date="2016-03" db="EMBL/GenBank/DDBJ databases">
        <authorList>
            <consortium name="Pathogen Informatics"/>
        </authorList>
    </citation>
    <scope>NUCLEOTIDE SEQUENCE [LARGE SCALE GENOMIC DNA]</scope>
    <source>
        <strain evidence="2">e1252</strain>
    </source>
</reference>
<organism evidence="1 2">
    <name type="scientific">Enterobacter cloacae</name>
    <dbReference type="NCBI Taxonomy" id="550"/>
    <lineage>
        <taxon>Bacteria</taxon>
        <taxon>Pseudomonadati</taxon>
        <taxon>Pseudomonadota</taxon>
        <taxon>Gammaproteobacteria</taxon>
        <taxon>Enterobacterales</taxon>
        <taxon>Enterobacteriaceae</taxon>
        <taxon>Enterobacter</taxon>
        <taxon>Enterobacter cloacae complex</taxon>
    </lineage>
</organism>
<evidence type="ECO:0000313" key="2">
    <source>
        <dbReference type="Proteomes" id="UP000076008"/>
    </source>
</evidence>
<evidence type="ECO:0008006" key="3">
    <source>
        <dbReference type="Google" id="ProtNLM"/>
    </source>
</evidence>